<dbReference type="AlphaFoldDB" id="A0A3N0XYY5"/>
<sequence length="210" mass="23349">MDLTARRQTSRQERNDEKTAKRSDESKLDLVNNTEPEKFVLHTLRKDTNSQTSISDQYQNQRLPRNLASCLPLCHCLCVCLPECNEDTSVSVNSCSATNFASAVGSPVNPESPSDISTSTETGLMDGSRAELHTQGQEMALMSPLFCSNVASGGKQTKMDLALWEINIVLRVELWDTENQCGARRYMAKWQLSDGNTLLAEDFWVPGVNN</sequence>
<dbReference type="EMBL" id="RJVU01057109">
    <property type="protein sequence ID" value="ROK35684.1"/>
    <property type="molecule type" value="Genomic_DNA"/>
</dbReference>
<reference evidence="2 3" key="1">
    <citation type="submission" date="2018-10" db="EMBL/GenBank/DDBJ databases">
        <title>Genome assembly for a Yunnan-Guizhou Plateau 3E fish, Anabarilius grahami (Regan), and its evolutionary and genetic applications.</title>
        <authorList>
            <person name="Jiang W."/>
        </authorList>
    </citation>
    <scope>NUCLEOTIDE SEQUENCE [LARGE SCALE GENOMIC DNA]</scope>
    <source>
        <strain evidence="2">AG-KIZ</strain>
        <tissue evidence="2">Muscle</tissue>
    </source>
</reference>
<accession>A0A3N0XYY5</accession>
<evidence type="ECO:0000313" key="2">
    <source>
        <dbReference type="EMBL" id="ROK35684.1"/>
    </source>
</evidence>
<dbReference type="Proteomes" id="UP000281406">
    <property type="component" value="Unassembled WGS sequence"/>
</dbReference>
<feature type="compositionally biased region" description="Basic and acidic residues" evidence="1">
    <location>
        <begin position="10"/>
        <end position="28"/>
    </location>
</feature>
<name>A0A3N0XYY5_ANAGA</name>
<evidence type="ECO:0000256" key="1">
    <source>
        <dbReference type="SAM" id="MobiDB-lite"/>
    </source>
</evidence>
<gene>
    <name evidence="2" type="ORF">DPX16_17427</name>
</gene>
<feature type="region of interest" description="Disordered" evidence="1">
    <location>
        <begin position="1"/>
        <end position="34"/>
    </location>
</feature>
<proteinExistence type="predicted"/>
<comment type="caution">
    <text evidence="2">The sequence shown here is derived from an EMBL/GenBank/DDBJ whole genome shotgun (WGS) entry which is preliminary data.</text>
</comment>
<organism evidence="2 3">
    <name type="scientific">Anabarilius grahami</name>
    <name type="common">Kanglang fish</name>
    <name type="synonym">Barilius grahami</name>
    <dbReference type="NCBI Taxonomy" id="495550"/>
    <lineage>
        <taxon>Eukaryota</taxon>
        <taxon>Metazoa</taxon>
        <taxon>Chordata</taxon>
        <taxon>Craniata</taxon>
        <taxon>Vertebrata</taxon>
        <taxon>Euteleostomi</taxon>
        <taxon>Actinopterygii</taxon>
        <taxon>Neopterygii</taxon>
        <taxon>Teleostei</taxon>
        <taxon>Ostariophysi</taxon>
        <taxon>Cypriniformes</taxon>
        <taxon>Xenocyprididae</taxon>
        <taxon>Xenocypridinae</taxon>
        <taxon>Xenocypridinae incertae sedis</taxon>
        <taxon>Anabarilius</taxon>
    </lineage>
</organism>
<evidence type="ECO:0000313" key="3">
    <source>
        <dbReference type="Proteomes" id="UP000281406"/>
    </source>
</evidence>
<protein>
    <submittedName>
        <fullName evidence="2">Uncharacterized protein</fullName>
    </submittedName>
</protein>
<keyword evidence="3" id="KW-1185">Reference proteome</keyword>